<name>A0A6N6W0K9_9BURK</name>
<comment type="caution">
    <text evidence="1">The sequence shown here is derived from an EMBL/GenBank/DDBJ whole genome shotgun (WGS) entry which is preliminary data.</text>
</comment>
<dbReference type="RefSeq" id="WP_154568002.1">
    <property type="nucleotide sequence ID" value="NZ_VOSW01000267.1"/>
</dbReference>
<gene>
    <name evidence="1" type="ORF">FSO04_45720</name>
</gene>
<protein>
    <submittedName>
        <fullName evidence="1">Uncharacterized protein</fullName>
    </submittedName>
</protein>
<reference evidence="1 2" key="1">
    <citation type="journal article" date="2020" name="Int. J. Syst. Evol. Microbiol.">
        <title>Paraburkholderia madseniana sp. nov., a phenolic acid-degrading bacterium isolated from acidic forest soil.</title>
        <authorList>
            <person name="Wilhelm R.C."/>
            <person name="Murphy S.J.L."/>
            <person name="Feriancek N.M."/>
            <person name="Karasz D.C."/>
            <person name="DeRito C.M."/>
            <person name="Newman J.D."/>
            <person name="Buckley D.H."/>
        </authorList>
    </citation>
    <scope>NUCLEOTIDE SEQUENCE [LARGE SCALE GENOMIC DNA]</scope>
    <source>
        <strain evidence="1 2">RP11</strain>
    </source>
</reference>
<evidence type="ECO:0000313" key="1">
    <source>
        <dbReference type="EMBL" id="KAE8753344.1"/>
    </source>
</evidence>
<evidence type="ECO:0000313" key="2">
    <source>
        <dbReference type="Proteomes" id="UP000463700"/>
    </source>
</evidence>
<dbReference type="Proteomes" id="UP000463700">
    <property type="component" value="Unassembled WGS sequence"/>
</dbReference>
<dbReference type="EMBL" id="VOSW01000267">
    <property type="protein sequence ID" value="KAE8753344.1"/>
    <property type="molecule type" value="Genomic_DNA"/>
</dbReference>
<organism evidence="1 2">
    <name type="scientific">Paraburkholderia madseniana</name>
    <dbReference type="NCBI Taxonomy" id="2599607"/>
    <lineage>
        <taxon>Bacteria</taxon>
        <taxon>Pseudomonadati</taxon>
        <taxon>Pseudomonadota</taxon>
        <taxon>Betaproteobacteria</taxon>
        <taxon>Burkholderiales</taxon>
        <taxon>Burkholderiaceae</taxon>
        <taxon>Paraburkholderia</taxon>
    </lineage>
</organism>
<proteinExistence type="predicted"/>
<accession>A0A6N6W0K9</accession>
<sequence length="98" mass="10725">MNNTDALLKSLTILVTSNGHAISRFGAQVVVMGKFLDATFPHLTATQCAEITKSFRHGIEDTMSLMDDIPLPAEYHSSLLEQTNNLLNALDRKSKAHG</sequence>
<dbReference type="AlphaFoldDB" id="A0A6N6W0K9"/>
<dbReference type="OrthoDB" id="9010139at2"/>